<evidence type="ECO:0000313" key="9">
    <source>
        <dbReference type="Proteomes" id="UP001596380"/>
    </source>
</evidence>
<proteinExistence type="inferred from homology"/>
<name>A0ABW2CJI0_9ACTN</name>
<reference evidence="9" key="1">
    <citation type="journal article" date="2019" name="Int. J. Syst. Evol. Microbiol.">
        <title>The Global Catalogue of Microorganisms (GCM) 10K type strain sequencing project: providing services to taxonomists for standard genome sequencing and annotation.</title>
        <authorList>
            <consortium name="The Broad Institute Genomics Platform"/>
            <consortium name="The Broad Institute Genome Sequencing Center for Infectious Disease"/>
            <person name="Wu L."/>
            <person name="Ma J."/>
        </authorList>
    </citation>
    <scope>NUCLEOTIDE SEQUENCE [LARGE SCALE GENOMIC DNA]</scope>
    <source>
        <strain evidence="9">JCM 3369</strain>
    </source>
</reference>
<evidence type="ECO:0000259" key="6">
    <source>
        <dbReference type="Pfam" id="PF06722"/>
    </source>
</evidence>
<evidence type="ECO:0000256" key="4">
    <source>
        <dbReference type="ARBA" id="ARBA00023194"/>
    </source>
</evidence>
<dbReference type="InterPro" id="IPR030953">
    <property type="entry name" value="Glycosyl_450act"/>
</dbReference>
<keyword evidence="4" id="KW-0045">Antibiotic biosynthesis</keyword>
<comment type="similarity">
    <text evidence="1">Belongs to the glycosyltransferase 28 family.</text>
</comment>
<dbReference type="NCBIfam" id="TIGR04516">
    <property type="entry name" value="glycosyl_450act"/>
    <property type="match status" value="1"/>
</dbReference>
<dbReference type="PANTHER" id="PTHR48050:SF13">
    <property type="entry name" value="STEROL 3-BETA-GLUCOSYLTRANSFERASE UGT80A2"/>
    <property type="match status" value="1"/>
</dbReference>
<keyword evidence="2" id="KW-0328">Glycosyltransferase</keyword>
<evidence type="ECO:0000256" key="2">
    <source>
        <dbReference type="ARBA" id="ARBA00022676"/>
    </source>
</evidence>
<dbReference type="CDD" id="cd03784">
    <property type="entry name" value="GT1_Gtf-like"/>
    <property type="match status" value="1"/>
</dbReference>
<dbReference type="Proteomes" id="UP001596380">
    <property type="component" value="Unassembled WGS sequence"/>
</dbReference>
<dbReference type="Gene3D" id="3.40.50.2000">
    <property type="entry name" value="Glycogen Phosphorylase B"/>
    <property type="match status" value="2"/>
</dbReference>
<comment type="caution">
    <text evidence="8">The sequence shown here is derived from an EMBL/GenBank/DDBJ whole genome shotgun (WGS) entry which is preliminary data.</text>
</comment>
<dbReference type="InterPro" id="IPR002213">
    <property type="entry name" value="UDP_glucos_trans"/>
</dbReference>
<dbReference type="InterPro" id="IPR050426">
    <property type="entry name" value="Glycosyltransferase_28"/>
</dbReference>
<evidence type="ECO:0000256" key="3">
    <source>
        <dbReference type="ARBA" id="ARBA00022679"/>
    </source>
</evidence>
<dbReference type="InterPro" id="IPR010610">
    <property type="entry name" value="EryCIII-like_C"/>
</dbReference>
<dbReference type="EMBL" id="JBHSXS010000009">
    <property type="protein sequence ID" value="MFC6881637.1"/>
    <property type="molecule type" value="Genomic_DNA"/>
</dbReference>
<dbReference type="Pfam" id="PF21036">
    <property type="entry name" value="EryCIII-like_N"/>
    <property type="match status" value="2"/>
</dbReference>
<feature type="region of interest" description="Disordered" evidence="5">
    <location>
        <begin position="53"/>
        <end position="106"/>
    </location>
</feature>
<feature type="domain" description="Erythromycin biosynthesis protein CIII-like N-terminal" evidence="7">
    <location>
        <begin position="24"/>
        <end position="65"/>
    </location>
</feature>
<dbReference type="RefSeq" id="WP_378063362.1">
    <property type="nucleotide sequence ID" value="NZ_JBHSXS010000009.1"/>
</dbReference>
<dbReference type="Pfam" id="PF06722">
    <property type="entry name" value="EryCIII-like_C"/>
    <property type="match status" value="1"/>
</dbReference>
<keyword evidence="9" id="KW-1185">Reference proteome</keyword>
<dbReference type="PANTHER" id="PTHR48050">
    <property type="entry name" value="STEROL 3-BETA-GLUCOSYLTRANSFERASE"/>
    <property type="match status" value="1"/>
</dbReference>
<evidence type="ECO:0000256" key="1">
    <source>
        <dbReference type="ARBA" id="ARBA00006962"/>
    </source>
</evidence>
<protein>
    <submittedName>
        <fullName evidence="8">Activator-dependent family glycosyltransferase</fullName>
    </submittedName>
</protein>
<sequence>MAVRVLFVTPTWHTHFFNLVPLAWSLQTAGHDVRVACEPELVDTVTRSGLTAVPVGSDEPIRDRARRAEEDGTLPPLDMGRLAGALGGATSTAPKPSGSGGQAGGAIGDPRAKLSWEDMVWLYETVAVPRARIANDTLFDDLVAFSRSWRPRLVVWDALTLAGPVAAGAVGAAHARVTFTVDLSFQLRSGFLWTMAQQPPERRRDPLAEWLGSWTEKFGYEYSETLVNAHATIDQFPPSFGGDYGASHLNLRYVPYNGPAVIPDWLNEPPPAPRVLMTLGVSMSDWQELQVMSIERVQEVLDSVAGLDMELVLTLPTAFREKLDRVPRNTRIVEFAPFHAVLPTCAAMIHHGGAGTFYNALLAGTPQLLITKVPDALHKRAYLAETGAGLSIPPDEVTGPKVRESLARLLDDPSFRAGAERIRREVLDQPTPNGLVPELERLAARHGPA</sequence>
<gene>
    <name evidence="8" type="ORF">ACFQKB_17900</name>
</gene>
<keyword evidence="3" id="KW-0808">Transferase</keyword>
<feature type="domain" description="Erythromycin biosynthesis protein CIII-like N-terminal" evidence="7">
    <location>
        <begin position="130"/>
        <end position="280"/>
    </location>
</feature>
<feature type="domain" description="Erythromycin biosynthesis protein CIII-like C-terminal" evidence="6">
    <location>
        <begin position="299"/>
        <end position="442"/>
    </location>
</feature>
<organism evidence="8 9">
    <name type="scientific">Actinomadura yumaensis</name>
    <dbReference type="NCBI Taxonomy" id="111807"/>
    <lineage>
        <taxon>Bacteria</taxon>
        <taxon>Bacillati</taxon>
        <taxon>Actinomycetota</taxon>
        <taxon>Actinomycetes</taxon>
        <taxon>Streptosporangiales</taxon>
        <taxon>Thermomonosporaceae</taxon>
        <taxon>Actinomadura</taxon>
    </lineage>
</organism>
<accession>A0ABW2CJI0</accession>
<evidence type="ECO:0000256" key="5">
    <source>
        <dbReference type="SAM" id="MobiDB-lite"/>
    </source>
</evidence>
<feature type="compositionally biased region" description="Basic and acidic residues" evidence="5">
    <location>
        <begin position="59"/>
        <end position="70"/>
    </location>
</feature>
<evidence type="ECO:0000259" key="7">
    <source>
        <dbReference type="Pfam" id="PF21036"/>
    </source>
</evidence>
<dbReference type="InterPro" id="IPR048284">
    <property type="entry name" value="EryCIII-like_N"/>
</dbReference>
<dbReference type="SUPFAM" id="SSF53756">
    <property type="entry name" value="UDP-Glycosyltransferase/glycogen phosphorylase"/>
    <property type="match status" value="1"/>
</dbReference>
<evidence type="ECO:0000313" key="8">
    <source>
        <dbReference type="EMBL" id="MFC6881637.1"/>
    </source>
</evidence>